<evidence type="ECO:0000313" key="2">
    <source>
        <dbReference type="Proteomes" id="UP000217141"/>
    </source>
</evidence>
<dbReference type="EMBL" id="CP022745">
    <property type="protein sequence ID" value="ASY44222.1"/>
    <property type="molecule type" value="Genomic_DNA"/>
</dbReference>
<dbReference type="InterPro" id="IPR022037">
    <property type="entry name" value="DUF3606"/>
</dbReference>
<name>A0A249MSE9_SPHXE</name>
<evidence type="ECO:0000313" key="1">
    <source>
        <dbReference type="EMBL" id="ASY44222.1"/>
    </source>
</evidence>
<reference evidence="1 2" key="1">
    <citation type="submission" date="2017-08" db="EMBL/GenBank/DDBJ databases">
        <title>Whole Genome Sequence of Sphingobium hydrophobicum C1: Insights into Adaption to the Electronic-waste Contaminated Sediment.</title>
        <authorList>
            <person name="Song D."/>
            <person name="Chen X."/>
            <person name="Xu M."/>
        </authorList>
    </citation>
    <scope>NUCLEOTIDE SEQUENCE [LARGE SCALE GENOMIC DNA]</scope>
    <source>
        <strain evidence="1 2">C1</strain>
    </source>
</reference>
<dbReference type="Pfam" id="PF12244">
    <property type="entry name" value="DUF3606"/>
    <property type="match status" value="1"/>
</dbReference>
<dbReference type="AlphaFoldDB" id="A0A249MSE9"/>
<gene>
    <name evidence="1" type="ORF">CJD35_07025</name>
</gene>
<accession>A0A249MSE9</accession>
<protein>
    <submittedName>
        <fullName evidence="1">DUF3606 domain-containing protein</fullName>
    </submittedName>
</protein>
<organism evidence="1 2">
    <name type="scientific">Sphingobium xenophagum</name>
    <dbReference type="NCBI Taxonomy" id="121428"/>
    <lineage>
        <taxon>Bacteria</taxon>
        <taxon>Pseudomonadati</taxon>
        <taxon>Pseudomonadota</taxon>
        <taxon>Alphaproteobacteria</taxon>
        <taxon>Sphingomonadales</taxon>
        <taxon>Sphingomonadaceae</taxon>
        <taxon>Sphingobium</taxon>
    </lineage>
</organism>
<dbReference type="Proteomes" id="UP000217141">
    <property type="component" value="Chromosome I"/>
</dbReference>
<dbReference type="KEGG" id="shyd:CJD35_07025"/>
<dbReference type="RefSeq" id="WP_095686967.1">
    <property type="nucleotide sequence ID" value="NZ_CP022745.1"/>
</dbReference>
<sequence length="60" mass="6556">MINDHNHAGPPDVNQVSLDDAEAVDYWTRRFGVSREELEEAVDTVGESVDAVAAYLNVAP</sequence>
<proteinExistence type="predicted"/>